<proteinExistence type="inferred from homology"/>
<feature type="site" description="Lowers pKa of active site Tyr" evidence="6">
    <location>
        <position position="75"/>
    </location>
</feature>
<dbReference type="AlphaFoldDB" id="A0A2G5U2A6"/>
<dbReference type="STRING" id="1611254.A0A2G5U2A6"/>
<reference evidence="9" key="1">
    <citation type="submission" date="2017-10" db="EMBL/GenBank/DDBJ databases">
        <title>Rapid genome shrinkage in a self-fertile nematode reveals novel sperm competition proteins.</title>
        <authorList>
            <person name="Yin D."/>
            <person name="Schwarz E.M."/>
            <person name="Thomas C.G."/>
            <person name="Felde R.L."/>
            <person name="Korf I.F."/>
            <person name="Cutter A.D."/>
            <person name="Schartner C.M."/>
            <person name="Ralston E.J."/>
            <person name="Meyer B.J."/>
            <person name="Haag E.S."/>
        </authorList>
    </citation>
    <scope>NUCLEOTIDE SEQUENCE [LARGE SCALE GENOMIC DNA]</scope>
    <source>
        <strain evidence="9">JU1422</strain>
    </source>
</reference>
<dbReference type="EMBL" id="PDUG01000004">
    <property type="protein sequence ID" value="PIC33669.1"/>
    <property type="molecule type" value="Genomic_DNA"/>
</dbReference>
<dbReference type="InterPro" id="IPR020471">
    <property type="entry name" value="AKR"/>
</dbReference>
<evidence type="ECO:0000313" key="9">
    <source>
        <dbReference type="Proteomes" id="UP000230233"/>
    </source>
</evidence>
<feature type="domain" description="NADP-dependent oxidoreductase" evidence="7">
    <location>
        <begin position="20"/>
        <end position="273"/>
    </location>
</feature>
<dbReference type="PROSITE" id="PS00062">
    <property type="entry name" value="ALDOKETO_REDUCTASE_2"/>
    <property type="match status" value="1"/>
</dbReference>
<dbReference type="Gene3D" id="3.20.20.100">
    <property type="entry name" value="NADP-dependent oxidoreductase domain"/>
    <property type="match status" value="1"/>
</dbReference>
<evidence type="ECO:0000256" key="3">
    <source>
        <dbReference type="ARBA" id="ARBA00023002"/>
    </source>
</evidence>
<evidence type="ECO:0000256" key="4">
    <source>
        <dbReference type="PIRSR" id="PIRSR000097-1"/>
    </source>
</evidence>
<dbReference type="PANTHER" id="PTHR43827:SF3">
    <property type="entry name" value="NADP-DEPENDENT OXIDOREDUCTASE DOMAIN-CONTAINING PROTEIN"/>
    <property type="match status" value="1"/>
</dbReference>
<feature type="active site" description="Proton donor" evidence="4">
    <location>
        <position position="46"/>
    </location>
</feature>
<dbReference type="PANTHER" id="PTHR43827">
    <property type="entry name" value="2,5-DIKETO-D-GLUCONIC ACID REDUCTASE"/>
    <property type="match status" value="1"/>
</dbReference>
<keyword evidence="3" id="KW-0560">Oxidoreductase</keyword>
<comment type="caution">
    <text evidence="8">The sequence shown here is derived from an EMBL/GenBank/DDBJ whole genome shotgun (WGS) entry which is preliminary data.</text>
</comment>
<sequence length="287" mass="33167">MFKLNNGEEMPKLALGTYLVRDKELLDAVDKALEVGYRSFDTAKYYENEGELGEALKVLLPKYELRTEEIFLTTKVFPVENAASGELIKKDIEESLKLLNREYLDLVLVHYPRPLTTDDKDERNKIYRKEAWLALEDLKKEGKIRSIGISNYEICHIEEMREYRTFEPTVNQVEFHPHFQRKELREYCRKNGILFQAFSPFGRGNSALLNDQTMVGIAEKYHTSVSTIILTWIMHSGNGVAVKSANVGRVSENFKATTLKLTDEDMAKIDELDLNTPYVEDRGWEVV</sequence>
<keyword evidence="2" id="KW-0521">NADP</keyword>
<dbReference type="FunFam" id="3.20.20.100:FF:000002">
    <property type="entry name" value="2,5-diketo-D-gluconic acid reductase A"/>
    <property type="match status" value="1"/>
</dbReference>
<organism evidence="8 9">
    <name type="scientific">Caenorhabditis nigoni</name>
    <dbReference type="NCBI Taxonomy" id="1611254"/>
    <lineage>
        <taxon>Eukaryota</taxon>
        <taxon>Metazoa</taxon>
        <taxon>Ecdysozoa</taxon>
        <taxon>Nematoda</taxon>
        <taxon>Chromadorea</taxon>
        <taxon>Rhabditida</taxon>
        <taxon>Rhabditina</taxon>
        <taxon>Rhabditomorpha</taxon>
        <taxon>Rhabditoidea</taxon>
        <taxon>Rhabditidae</taxon>
        <taxon>Peloderinae</taxon>
        <taxon>Caenorhabditis</taxon>
    </lineage>
</organism>
<dbReference type="PIRSF" id="PIRSF000097">
    <property type="entry name" value="AKR"/>
    <property type="match status" value="1"/>
</dbReference>
<evidence type="ECO:0000256" key="5">
    <source>
        <dbReference type="PIRSR" id="PIRSR000097-2"/>
    </source>
</evidence>
<dbReference type="InterPro" id="IPR036812">
    <property type="entry name" value="NAD(P)_OxRdtase_dom_sf"/>
</dbReference>
<evidence type="ECO:0000259" key="7">
    <source>
        <dbReference type="Pfam" id="PF00248"/>
    </source>
</evidence>
<dbReference type="Pfam" id="PF00248">
    <property type="entry name" value="Aldo_ket_red"/>
    <property type="match status" value="1"/>
</dbReference>
<protein>
    <recommendedName>
        <fullName evidence="7">NADP-dependent oxidoreductase domain-containing protein</fullName>
    </recommendedName>
</protein>
<dbReference type="InterPro" id="IPR018170">
    <property type="entry name" value="Aldo/ket_reductase_CS"/>
</dbReference>
<accession>A0A2G5U2A6</accession>
<feature type="binding site" evidence="5">
    <location>
        <position position="110"/>
    </location>
    <ligand>
        <name>substrate</name>
    </ligand>
</feature>
<evidence type="ECO:0000256" key="6">
    <source>
        <dbReference type="PIRSR" id="PIRSR000097-3"/>
    </source>
</evidence>
<name>A0A2G5U2A6_9PELO</name>
<keyword evidence="9" id="KW-1185">Reference proteome</keyword>
<evidence type="ECO:0000313" key="8">
    <source>
        <dbReference type="EMBL" id="PIC33669.1"/>
    </source>
</evidence>
<dbReference type="InterPro" id="IPR023210">
    <property type="entry name" value="NADP_OxRdtase_dom"/>
</dbReference>
<dbReference type="PROSITE" id="PS00798">
    <property type="entry name" value="ALDOKETO_REDUCTASE_1"/>
    <property type="match status" value="1"/>
</dbReference>
<dbReference type="GO" id="GO:0016616">
    <property type="term" value="F:oxidoreductase activity, acting on the CH-OH group of donors, NAD or NADP as acceptor"/>
    <property type="evidence" value="ECO:0007669"/>
    <property type="project" value="UniProtKB-ARBA"/>
</dbReference>
<gene>
    <name evidence="8" type="primary">Cnig_chr_IV.g13565</name>
    <name evidence="8" type="ORF">B9Z55_013565</name>
</gene>
<comment type="similarity">
    <text evidence="1">Belongs to the aldo/keto reductase family.</text>
</comment>
<evidence type="ECO:0000256" key="2">
    <source>
        <dbReference type="ARBA" id="ARBA00022857"/>
    </source>
</evidence>
<dbReference type="Proteomes" id="UP000230233">
    <property type="component" value="Chromosome IV"/>
</dbReference>
<dbReference type="SUPFAM" id="SSF51430">
    <property type="entry name" value="NAD(P)-linked oxidoreductase"/>
    <property type="match status" value="1"/>
</dbReference>
<dbReference type="OrthoDB" id="416253at2759"/>
<dbReference type="PRINTS" id="PR00069">
    <property type="entry name" value="ALDKETRDTASE"/>
</dbReference>
<evidence type="ECO:0000256" key="1">
    <source>
        <dbReference type="ARBA" id="ARBA00007905"/>
    </source>
</evidence>